<dbReference type="EMBL" id="AMZH03016175">
    <property type="protein sequence ID" value="RRT44893.1"/>
    <property type="molecule type" value="Genomic_DNA"/>
</dbReference>
<comment type="caution">
    <text evidence="1">The sequence shown here is derived from an EMBL/GenBank/DDBJ whole genome shotgun (WGS) entry which is preliminary data.</text>
</comment>
<dbReference type="Proteomes" id="UP000287651">
    <property type="component" value="Unassembled WGS sequence"/>
</dbReference>
<proteinExistence type="predicted"/>
<evidence type="ECO:0000313" key="2">
    <source>
        <dbReference type="Proteomes" id="UP000287651"/>
    </source>
</evidence>
<dbReference type="AlphaFoldDB" id="A0A426XZF7"/>
<gene>
    <name evidence="1" type="ORF">B296_00054599</name>
</gene>
<organism evidence="1 2">
    <name type="scientific">Ensete ventricosum</name>
    <name type="common">Abyssinian banana</name>
    <name type="synonym">Musa ensete</name>
    <dbReference type="NCBI Taxonomy" id="4639"/>
    <lineage>
        <taxon>Eukaryota</taxon>
        <taxon>Viridiplantae</taxon>
        <taxon>Streptophyta</taxon>
        <taxon>Embryophyta</taxon>
        <taxon>Tracheophyta</taxon>
        <taxon>Spermatophyta</taxon>
        <taxon>Magnoliopsida</taxon>
        <taxon>Liliopsida</taxon>
        <taxon>Zingiberales</taxon>
        <taxon>Musaceae</taxon>
        <taxon>Ensete</taxon>
    </lineage>
</organism>
<name>A0A426XZF7_ENSVE</name>
<accession>A0A426XZF7</accession>
<evidence type="ECO:0000313" key="1">
    <source>
        <dbReference type="EMBL" id="RRT44893.1"/>
    </source>
</evidence>
<sequence length="113" mass="12777">MLSLDSTSALTIGCGRCRFLVSSSLHCWNRMKLRSKGLDSRRKALRTSRSNWMKLRSGAFGCWNLRKKVAAGRNWLHCADFFPSLLLTVLRCSKAGKTLGRMGSLLLASWLLW</sequence>
<protein>
    <submittedName>
        <fullName evidence="1">Uncharacterized protein</fullName>
    </submittedName>
</protein>
<reference evidence="1 2" key="1">
    <citation type="journal article" date="2014" name="Agronomy (Basel)">
        <title>A Draft Genome Sequence for Ensete ventricosum, the Drought-Tolerant Tree Against Hunger.</title>
        <authorList>
            <person name="Harrison J."/>
            <person name="Moore K.A."/>
            <person name="Paszkiewicz K."/>
            <person name="Jones T."/>
            <person name="Grant M."/>
            <person name="Ambacheew D."/>
            <person name="Muzemil S."/>
            <person name="Studholme D.J."/>
        </authorList>
    </citation>
    <scope>NUCLEOTIDE SEQUENCE [LARGE SCALE GENOMIC DNA]</scope>
</reference>